<dbReference type="Proteomes" id="UP000260665">
    <property type="component" value="Unassembled WGS sequence"/>
</dbReference>
<dbReference type="SUPFAM" id="SSF56645">
    <property type="entry name" value="Acyl-CoA dehydrogenase NM domain-like"/>
    <property type="match status" value="1"/>
</dbReference>
<dbReference type="RefSeq" id="WP_117177414.1">
    <property type="nucleotide sequence ID" value="NZ_QFZK01000006.1"/>
</dbReference>
<dbReference type="Pfam" id="PF08028">
    <property type="entry name" value="Acyl-CoA_dh_2"/>
    <property type="match status" value="1"/>
</dbReference>
<dbReference type="InterPro" id="IPR009100">
    <property type="entry name" value="AcylCoA_DH/oxidase_NM_dom_sf"/>
</dbReference>
<keyword evidence="6" id="KW-1185">Reference proteome</keyword>
<dbReference type="Gene3D" id="1.20.140.10">
    <property type="entry name" value="Butyryl-CoA Dehydrogenase, subunit A, domain 3"/>
    <property type="match status" value="1"/>
</dbReference>
<comment type="similarity">
    <text evidence="2">Belongs to the HpaH/HsaA monooxygenase family.</text>
</comment>
<gene>
    <name evidence="5" type="ORF">DIC66_11855</name>
</gene>
<comment type="caution">
    <text evidence="5">The sequence shown here is derived from an EMBL/GenBank/DDBJ whole genome shotgun (WGS) entry which is preliminary data.</text>
</comment>
<evidence type="ECO:0000313" key="5">
    <source>
        <dbReference type="EMBL" id="RFO96704.1"/>
    </source>
</evidence>
<dbReference type="PANTHER" id="PTHR48083:SF19">
    <property type="entry name" value="FLAVIN-DEPENDENT MONOOXYGENASE, OXYGENASE SUBUNIT HSAA"/>
    <property type="match status" value="1"/>
</dbReference>
<dbReference type="Gene3D" id="1.10.540.10">
    <property type="entry name" value="Acyl-CoA dehydrogenase/oxidase, N-terminal domain"/>
    <property type="match status" value="1"/>
</dbReference>
<sequence>MNDRNVNALKEISEGELKNTQQVLIEKARALLPLIRSNAEKTDRERRTAEENIQAMQAAGLFKMMVPRRYGGQEVDFRTNMEVVSIVAEACGGTSWVLNLISVCAWFTALFPAQAQDEVFGADNDARVAGVFMPSGTLKRVEGGIRVSGKWYYSSGCLHANWGMLGLMELDADGNPMDQYLGLAPMAELEIEDTWYTTGMRGSGSNCLVAKDVFIPEHRMLSLSKAIAGDYGTEFKEEAVYRSAFIPVASLVIAVPQLGLARAALKYVIDKSQNRPISYTFVKKQADSVGFQLQVADAAMKIETAYLHACRAADDIDNWAKSDHYMDYLTRARVKADSSELARHVHDAMEILMTAHGAASFAESSPMQRLWRDSSTASRHGAVLSALSNECYGKALLGVANDLTPLV</sequence>
<dbReference type="InterPro" id="IPR036250">
    <property type="entry name" value="AcylCo_DH-like_C"/>
</dbReference>
<dbReference type="Gene3D" id="2.40.110.10">
    <property type="entry name" value="Butyryl-CoA Dehydrogenase, subunit A, domain 2"/>
    <property type="match status" value="1"/>
</dbReference>
<dbReference type="GO" id="GO:0016712">
    <property type="term" value="F:oxidoreductase activity, acting on paired donors, with incorporation or reduction of molecular oxygen, reduced flavin or flavoprotein as one donor, and incorporation of one atom of oxygen"/>
    <property type="evidence" value="ECO:0007669"/>
    <property type="project" value="TreeGrafter"/>
</dbReference>
<dbReference type="InterPro" id="IPR037069">
    <property type="entry name" value="AcylCoA_DH/ox_N_sf"/>
</dbReference>
<evidence type="ECO:0000259" key="4">
    <source>
        <dbReference type="Pfam" id="PF08028"/>
    </source>
</evidence>
<dbReference type="PIRSF" id="PIRSF016578">
    <property type="entry name" value="HsaA"/>
    <property type="match status" value="1"/>
</dbReference>
<evidence type="ECO:0000256" key="1">
    <source>
        <dbReference type="ARBA" id="ARBA00023002"/>
    </source>
</evidence>
<dbReference type="InterPro" id="IPR013107">
    <property type="entry name" value="Acyl-CoA_DH_C"/>
</dbReference>
<dbReference type="GO" id="GO:0005737">
    <property type="term" value="C:cytoplasm"/>
    <property type="evidence" value="ECO:0007669"/>
    <property type="project" value="TreeGrafter"/>
</dbReference>
<name>A0A3E1RBG8_9BURK</name>
<reference evidence="5 6" key="1">
    <citation type="submission" date="2018-05" db="EMBL/GenBank/DDBJ databases">
        <title>Rhodoferax soyangensis sp.nov., isolated from an oligotrophic freshwater lake.</title>
        <authorList>
            <person name="Park M."/>
        </authorList>
    </citation>
    <scope>NUCLEOTIDE SEQUENCE [LARGE SCALE GENOMIC DNA]</scope>
    <source>
        <strain evidence="5 6">IMCC26218</strain>
    </source>
</reference>
<dbReference type="PANTHER" id="PTHR48083">
    <property type="entry name" value="MEDIUM-CHAIN SPECIFIC ACYL-COA DEHYDROGENASE, MITOCHONDRIAL-RELATED"/>
    <property type="match status" value="1"/>
</dbReference>
<dbReference type="Pfam" id="PF02771">
    <property type="entry name" value="Acyl-CoA_dh_N"/>
    <property type="match status" value="1"/>
</dbReference>
<dbReference type="GO" id="GO:0033539">
    <property type="term" value="P:fatty acid beta-oxidation using acyl-CoA dehydrogenase"/>
    <property type="evidence" value="ECO:0007669"/>
    <property type="project" value="TreeGrafter"/>
</dbReference>
<organism evidence="5 6">
    <name type="scientific">Rhodoferax lacus</name>
    <dbReference type="NCBI Taxonomy" id="2184758"/>
    <lineage>
        <taxon>Bacteria</taxon>
        <taxon>Pseudomonadati</taxon>
        <taxon>Pseudomonadota</taxon>
        <taxon>Betaproteobacteria</taxon>
        <taxon>Burkholderiales</taxon>
        <taxon>Comamonadaceae</taxon>
        <taxon>Rhodoferax</taxon>
    </lineage>
</organism>
<dbReference type="EMBL" id="QFZK01000006">
    <property type="protein sequence ID" value="RFO96704.1"/>
    <property type="molecule type" value="Genomic_DNA"/>
</dbReference>
<protein>
    <submittedName>
        <fullName evidence="5">Oxidoreductase</fullName>
    </submittedName>
</protein>
<evidence type="ECO:0000313" key="6">
    <source>
        <dbReference type="Proteomes" id="UP000260665"/>
    </source>
</evidence>
<evidence type="ECO:0000256" key="2">
    <source>
        <dbReference type="ARBA" id="ARBA00049661"/>
    </source>
</evidence>
<feature type="domain" description="Acyl-CoA dehydrogenase/oxidase N-terminal" evidence="3">
    <location>
        <begin position="35"/>
        <end position="116"/>
    </location>
</feature>
<dbReference type="AlphaFoldDB" id="A0A3E1RBG8"/>
<dbReference type="OrthoDB" id="7316074at2"/>
<evidence type="ECO:0000259" key="3">
    <source>
        <dbReference type="Pfam" id="PF02771"/>
    </source>
</evidence>
<dbReference type="InterPro" id="IPR050741">
    <property type="entry name" value="Acyl-CoA_dehydrogenase"/>
</dbReference>
<dbReference type="InterPro" id="IPR013786">
    <property type="entry name" value="AcylCoA_DH/ox_N"/>
</dbReference>
<accession>A0A3E1RBG8</accession>
<dbReference type="InterPro" id="IPR046373">
    <property type="entry name" value="Acyl-CoA_Oxase/DH_mid-dom_sf"/>
</dbReference>
<keyword evidence="1" id="KW-0560">Oxidoreductase</keyword>
<dbReference type="SUPFAM" id="SSF47203">
    <property type="entry name" value="Acyl-CoA dehydrogenase C-terminal domain-like"/>
    <property type="match status" value="1"/>
</dbReference>
<dbReference type="GO" id="GO:0050660">
    <property type="term" value="F:flavin adenine dinucleotide binding"/>
    <property type="evidence" value="ECO:0007669"/>
    <property type="project" value="InterPro"/>
</dbReference>
<dbReference type="GO" id="GO:0003995">
    <property type="term" value="F:acyl-CoA dehydrogenase activity"/>
    <property type="evidence" value="ECO:0007669"/>
    <property type="project" value="TreeGrafter"/>
</dbReference>
<proteinExistence type="inferred from homology"/>
<feature type="domain" description="Acyl-CoA dehydrogenase C-terminal" evidence="4">
    <location>
        <begin position="251"/>
        <end position="382"/>
    </location>
</feature>